<protein>
    <submittedName>
        <fullName evidence="1">Uncharacterized protein</fullName>
    </submittedName>
</protein>
<evidence type="ECO:0000313" key="2">
    <source>
        <dbReference type="Proteomes" id="UP000709672"/>
    </source>
</evidence>
<proteinExistence type="predicted"/>
<accession>A0A931YDA3</accession>
<name>A0A931YDA3_9BACT</name>
<dbReference type="EMBL" id="JACPHQ010000012">
    <property type="protein sequence ID" value="MBI2465783.1"/>
    <property type="molecule type" value="Genomic_DNA"/>
</dbReference>
<comment type="caution">
    <text evidence="1">The sequence shown here is derived from an EMBL/GenBank/DDBJ whole genome shotgun (WGS) entry which is preliminary data.</text>
</comment>
<evidence type="ECO:0000313" key="1">
    <source>
        <dbReference type="EMBL" id="MBI2465783.1"/>
    </source>
</evidence>
<reference evidence="1" key="1">
    <citation type="submission" date="2020-07" db="EMBL/GenBank/DDBJ databases">
        <title>Huge and variable diversity of episymbiotic CPR bacteria and DPANN archaea in groundwater ecosystems.</title>
        <authorList>
            <person name="He C.Y."/>
            <person name="Keren R."/>
            <person name="Whittaker M."/>
            <person name="Farag I.F."/>
            <person name="Doudna J."/>
            <person name="Cate J.H.D."/>
            <person name="Banfield J.F."/>
        </authorList>
    </citation>
    <scope>NUCLEOTIDE SEQUENCE</scope>
    <source>
        <strain evidence="1">NC_groundwater_418_Ag_B-0.1um_45_10</strain>
    </source>
</reference>
<sequence length="75" mass="8638">MFYNNLLENLFGSTAKVFRMFFQHPQLMLSVEDIGRKAGLKKREAESIIADLVKFGVLKKVNGHGQKKKNKTRKN</sequence>
<gene>
    <name evidence="1" type="ORF">HYV66_00960</name>
</gene>
<dbReference type="Proteomes" id="UP000709672">
    <property type="component" value="Unassembled WGS sequence"/>
</dbReference>
<dbReference type="AlphaFoldDB" id="A0A931YDA3"/>
<organism evidence="1 2">
    <name type="scientific">Candidatus Sungiibacteriota bacterium</name>
    <dbReference type="NCBI Taxonomy" id="2750080"/>
    <lineage>
        <taxon>Bacteria</taxon>
        <taxon>Candidatus Sungiibacteriota</taxon>
    </lineage>
</organism>